<dbReference type="GO" id="GO:0050660">
    <property type="term" value="F:flavin adenine dinucleotide binding"/>
    <property type="evidence" value="ECO:0007669"/>
    <property type="project" value="UniProtKB-UniRule"/>
</dbReference>
<keyword evidence="9 18" id="KW-0862">Zinc</keyword>
<evidence type="ECO:0000256" key="9">
    <source>
        <dbReference type="ARBA" id="ARBA00022833"/>
    </source>
</evidence>
<dbReference type="PANTHER" id="PTHR45846">
    <property type="entry name" value="TRNA-DIHYDROURIDINE(47) SYNTHASE [NAD(P)(+)]-LIKE"/>
    <property type="match status" value="1"/>
</dbReference>
<evidence type="ECO:0000256" key="11">
    <source>
        <dbReference type="ARBA" id="ARBA00023002"/>
    </source>
</evidence>
<dbReference type="GO" id="GO:0003723">
    <property type="term" value="F:RNA binding"/>
    <property type="evidence" value="ECO:0007669"/>
    <property type="project" value="TreeGrafter"/>
</dbReference>
<feature type="compositionally biased region" description="Basic and acidic residues" evidence="20">
    <location>
        <begin position="193"/>
        <end position="225"/>
    </location>
</feature>
<evidence type="ECO:0000256" key="3">
    <source>
        <dbReference type="ARBA" id="ARBA00022643"/>
    </source>
</evidence>
<keyword evidence="8 18" id="KW-0863">Zinc-finger</keyword>
<feature type="domain" description="C3H1-type" evidence="21">
    <location>
        <begin position="116"/>
        <end position="141"/>
    </location>
</feature>
<comment type="function">
    <text evidence="13">Catalyzes the synthesis of dihydrouridine, a modified base, in various RNAs, such as tRNAs, mRNAs and some long non-coding RNAs (lncRNAs). Mainly modifies the uridine in position 47 (U47) in the D-loop of most cytoplasmic tRNAs. Also able to mediate the formation of dihydrouridine in some mRNAs, thereby regulating their translation.</text>
</comment>
<dbReference type="GO" id="GO:0102265">
    <property type="term" value="F:tRNA-dihydrouridine47 synthase activity"/>
    <property type="evidence" value="ECO:0007669"/>
    <property type="project" value="UniProtKB-EC"/>
</dbReference>
<keyword evidence="2 19" id="KW-0285">Flavoprotein</keyword>
<feature type="region of interest" description="Disordered" evidence="20">
    <location>
        <begin position="17"/>
        <end position="69"/>
    </location>
</feature>
<dbReference type="CTD" id="35264"/>
<name>A0A6J1LUM8_DROHY</name>
<evidence type="ECO:0000256" key="1">
    <source>
        <dbReference type="ARBA" id="ARBA00001917"/>
    </source>
</evidence>
<evidence type="ECO:0000256" key="19">
    <source>
        <dbReference type="RuleBase" id="RU291113"/>
    </source>
</evidence>
<feature type="zinc finger region" description="C3H1-type" evidence="18">
    <location>
        <begin position="116"/>
        <end position="141"/>
    </location>
</feature>
<dbReference type="PANTHER" id="PTHR45846:SF1">
    <property type="entry name" value="TRNA-DIHYDROURIDINE(47) SYNTHASE [NAD(P)(+)]-LIKE"/>
    <property type="match status" value="1"/>
</dbReference>
<dbReference type="Gene3D" id="3.20.20.70">
    <property type="entry name" value="Aldolase class I"/>
    <property type="match status" value="1"/>
</dbReference>
<evidence type="ECO:0000256" key="4">
    <source>
        <dbReference type="ARBA" id="ARBA00022664"/>
    </source>
</evidence>
<reference evidence="23" key="1">
    <citation type="submission" date="2025-08" db="UniProtKB">
        <authorList>
            <consortium name="RefSeq"/>
        </authorList>
    </citation>
    <scope>IDENTIFICATION</scope>
    <source>
        <strain evidence="23">15085-1641.00</strain>
        <tissue evidence="23">Whole body</tissue>
    </source>
</reference>
<feature type="compositionally biased region" description="Basic residues" evidence="20">
    <location>
        <begin position="51"/>
        <end position="64"/>
    </location>
</feature>
<dbReference type="GO" id="GO:0006397">
    <property type="term" value="P:mRNA processing"/>
    <property type="evidence" value="ECO:0007669"/>
    <property type="project" value="UniProtKB-KW"/>
</dbReference>
<evidence type="ECO:0000256" key="7">
    <source>
        <dbReference type="ARBA" id="ARBA00022737"/>
    </source>
</evidence>
<proteinExistence type="inferred from homology"/>
<gene>
    <name evidence="23" type="primary">LOC111598908</name>
</gene>
<evidence type="ECO:0000256" key="18">
    <source>
        <dbReference type="PROSITE-ProRule" id="PRU00723"/>
    </source>
</evidence>
<dbReference type="OrthoDB" id="259935at2759"/>
<dbReference type="Pfam" id="PF01207">
    <property type="entry name" value="Dus"/>
    <property type="match status" value="1"/>
</dbReference>
<dbReference type="PROSITE" id="PS01136">
    <property type="entry name" value="UPF0034"/>
    <property type="match status" value="1"/>
</dbReference>
<evidence type="ECO:0000256" key="14">
    <source>
        <dbReference type="ARBA" id="ARBA00048266"/>
    </source>
</evidence>
<keyword evidence="6 18" id="KW-0479">Metal-binding</keyword>
<evidence type="ECO:0000256" key="16">
    <source>
        <dbReference type="ARBA" id="ARBA00049447"/>
    </source>
</evidence>
<protein>
    <recommendedName>
        <fullName evidence="19">tRNA-dihydrouridine(47) synthase [NAD(P)(+)]</fullName>
        <ecNumber evidence="19">1.3.1.-</ecNumber>
    </recommendedName>
    <alternativeName>
        <fullName evidence="19">tRNA-dihydrouridine synthase 3</fullName>
    </alternativeName>
</protein>
<evidence type="ECO:0000313" key="22">
    <source>
        <dbReference type="Proteomes" id="UP000504633"/>
    </source>
</evidence>
<dbReference type="Proteomes" id="UP000504633">
    <property type="component" value="Unplaced"/>
</dbReference>
<accession>A0A6J1LUM8</accession>
<dbReference type="InterPro" id="IPR035587">
    <property type="entry name" value="DUS-like_FMN-bd"/>
</dbReference>
<dbReference type="GO" id="GO:0008270">
    <property type="term" value="F:zinc ion binding"/>
    <property type="evidence" value="ECO:0007669"/>
    <property type="project" value="UniProtKB-KW"/>
</dbReference>
<evidence type="ECO:0000256" key="12">
    <source>
        <dbReference type="ARBA" id="ARBA00023027"/>
    </source>
</evidence>
<sequence length="621" mass="70493">MEPGICYIKPEYLLAEPNGDRRSEINTPADGETNKRKHLENAEDTSEPKSKRGSGKKERKRGQNKNRPVFKDERYSHLCHSLIDGAGGAPCTVPNCRYVHDLEAFIEAKGADLGEQCYVYSTKGYCGRGITCRFAKSHTDENGQNMKKPNYDENTAQTTCNGISSELQVRLRKHDYDFSRSKELIKMAEKLRDENKKNRQQKEEEVQDQKQQKLEDKGIESKENQQQDEQLIESIEKEDATVEQSTASKAIGCAISEAPAGRDAQRKPVIDFREKLLLSPLTTVGNLPFRRICKEFGADITCGEMACAVPLLKGLGQEWALTKRHESEQIFGVQLCGNNPNVISQAAQVLHETARIDFIDLNIGCPIDLIYQQGGGSALMRRTNILELTVRSCSALSDRLPFTVKMRTGVYADKSVAHELLPLVEQWGAAAVTMHGRSREQRYTRQANWTYIEECAKQAKHMPVIGNGDILSYEDYVERRALAPHVSSVMIGRGALIKPWIFQEIKEQKAWSPTSTQRFELLRRYCNYGLEHWGSDTKGVESTRRFLLEWQSFLYRYIPEELQQSPPQKINARPQKYRGRDEMETLMSSGNASDWVRLSEMLLGPVPQGFSFVPKHKANSF</sequence>
<evidence type="ECO:0000256" key="15">
    <source>
        <dbReference type="ARBA" id="ARBA00048342"/>
    </source>
</evidence>
<evidence type="ECO:0000256" key="5">
    <source>
        <dbReference type="ARBA" id="ARBA00022694"/>
    </source>
</evidence>
<keyword evidence="3 19" id="KW-0288">FMN</keyword>
<dbReference type="CDD" id="cd02801">
    <property type="entry name" value="DUS_like_FMN"/>
    <property type="match status" value="1"/>
</dbReference>
<comment type="catalytic activity">
    <reaction evidence="15">
        <text>a 5,6-dihydrouridine in mRNA + NAD(+) = a uridine in mRNA + NADH + H(+)</text>
        <dbReference type="Rhea" id="RHEA:69851"/>
        <dbReference type="Rhea" id="RHEA-COMP:14658"/>
        <dbReference type="Rhea" id="RHEA-COMP:17789"/>
        <dbReference type="ChEBI" id="CHEBI:15378"/>
        <dbReference type="ChEBI" id="CHEBI:57540"/>
        <dbReference type="ChEBI" id="CHEBI:57945"/>
        <dbReference type="ChEBI" id="CHEBI:65315"/>
        <dbReference type="ChEBI" id="CHEBI:74443"/>
    </reaction>
    <physiologicalReaction direction="right-to-left" evidence="15">
        <dbReference type="Rhea" id="RHEA:69853"/>
    </physiologicalReaction>
</comment>
<evidence type="ECO:0000256" key="17">
    <source>
        <dbReference type="ARBA" id="ARBA00049513"/>
    </source>
</evidence>
<evidence type="ECO:0000256" key="6">
    <source>
        <dbReference type="ARBA" id="ARBA00022723"/>
    </source>
</evidence>
<evidence type="ECO:0000256" key="20">
    <source>
        <dbReference type="SAM" id="MobiDB-lite"/>
    </source>
</evidence>
<dbReference type="AlphaFoldDB" id="A0A6J1LUM8"/>
<comment type="catalytic activity">
    <reaction evidence="14">
        <text>5,6-dihydrouridine(47) in tRNA + NAD(+) = uridine(47) in tRNA + NADH + H(+)</text>
        <dbReference type="Rhea" id="RHEA:53364"/>
        <dbReference type="Rhea" id="RHEA-COMP:13539"/>
        <dbReference type="Rhea" id="RHEA-COMP:13540"/>
        <dbReference type="ChEBI" id="CHEBI:15378"/>
        <dbReference type="ChEBI" id="CHEBI:57540"/>
        <dbReference type="ChEBI" id="CHEBI:57945"/>
        <dbReference type="ChEBI" id="CHEBI:65315"/>
        <dbReference type="ChEBI" id="CHEBI:74443"/>
        <dbReference type="EC" id="1.3.1.89"/>
    </reaction>
    <physiologicalReaction direction="right-to-left" evidence="14">
        <dbReference type="Rhea" id="RHEA:53366"/>
    </physiologicalReaction>
</comment>
<evidence type="ECO:0000259" key="21">
    <source>
        <dbReference type="PROSITE" id="PS50103"/>
    </source>
</evidence>
<evidence type="ECO:0000313" key="23">
    <source>
        <dbReference type="RefSeq" id="XP_023170146.2"/>
    </source>
</evidence>
<organism evidence="22 23">
    <name type="scientific">Drosophila hydei</name>
    <name type="common">Fruit fly</name>
    <dbReference type="NCBI Taxonomy" id="7224"/>
    <lineage>
        <taxon>Eukaryota</taxon>
        <taxon>Metazoa</taxon>
        <taxon>Ecdysozoa</taxon>
        <taxon>Arthropoda</taxon>
        <taxon>Hexapoda</taxon>
        <taxon>Insecta</taxon>
        <taxon>Pterygota</taxon>
        <taxon>Neoptera</taxon>
        <taxon>Endopterygota</taxon>
        <taxon>Diptera</taxon>
        <taxon>Brachycera</taxon>
        <taxon>Muscomorpha</taxon>
        <taxon>Ephydroidea</taxon>
        <taxon>Drosophilidae</taxon>
        <taxon>Drosophila</taxon>
    </lineage>
</organism>
<evidence type="ECO:0000256" key="10">
    <source>
        <dbReference type="ARBA" id="ARBA00022857"/>
    </source>
</evidence>
<dbReference type="InterPro" id="IPR013785">
    <property type="entry name" value="Aldolase_TIM"/>
</dbReference>
<dbReference type="SUPFAM" id="SSF51395">
    <property type="entry name" value="FMN-linked oxidoreductases"/>
    <property type="match status" value="1"/>
</dbReference>
<dbReference type="RefSeq" id="XP_023170146.2">
    <property type="nucleotide sequence ID" value="XM_023314378.2"/>
</dbReference>
<comment type="catalytic activity">
    <reaction evidence="16">
        <text>a 5,6-dihydrouridine in mRNA + NADP(+) = a uridine in mRNA + NADPH + H(+)</text>
        <dbReference type="Rhea" id="RHEA:69855"/>
        <dbReference type="Rhea" id="RHEA-COMP:14658"/>
        <dbReference type="Rhea" id="RHEA-COMP:17789"/>
        <dbReference type="ChEBI" id="CHEBI:15378"/>
        <dbReference type="ChEBI" id="CHEBI:57783"/>
        <dbReference type="ChEBI" id="CHEBI:58349"/>
        <dbReference type="ChEBI" id="CHEBI:65315"/>
        <dbReference type="ChEBI" id="CHEBI:74443"/>
    </reaction>
    <physiologicalReaction direction="right-to-left" evidence="16">
        <dbReference type="Rhea" id="RHEA:69857"/>
    </physiologicalReaction>
</comment>
<dbReference type="PROSITE" id="PS50103">
    <property type="entry name" value="ZF_C3H1"/>
    <property type="match status" value="1"/>
</dbReference>
<keyword evidence="11 19" id="KW-0560">Oxidoreductase</keyword>
<evidence type="ECO:0000256" key="13">
    <source>
        <dbReference type="ARBA" id="ARBA00045365"/>
    </source>
</evidence>
<evidence type="ECO:0000256" key="8">
    <source>
        <dbReference type="ARBA" id="ARBA00022771"/>
    </source>
</evidence>
<feature type="region of interest" description="Disordered" evidence="20">
    <location>
        <begin position="193"/>
        <end position="229"/>
    </location>
</feature>
<keyword evidence="4" id="KW-0507">mRNA processing</keyword>
<dbReference type="EC" id="1.3.1.-" evidence="19"/>
<comment type="catalytic activity">
    <reaction evidence="17">
        <text>5,6-dihydrouridine(47) in tRNA + NADP(+) = uridine(47) in tRNA + NADPH + H(+)</text>
        <dbReference type="Rhea" id="RHEA:53360"/>
        <dbReference type="Rhea" id="RHEA-COMP:13539"/>
        <dbReference type="Rhea" id="RHEA-COMP:13540"/>
        <dbReference type="ChEBI" id="CHEBI:15378"/>
        <dbReference type="ChEBI" id="CHEBI:57783"/>
        <dbReference type="ChEBI" id="CHEBI:58349"/>
        <dbReference type="ChEBI" id="CHEBI:65315"/>
        <dbReference type="ChEBI" id="CHEBI:74443"/>
        <dbReference type="EC" id="1.3.1.89"/>
    </reaction>
    <physiologicalReaction direction="right-to-left" evidence="17">
        <dbReference type="Rhea" id="RHEA:53362"/>
    </physiologicalReaction>
</comment>
<keyword evidence="22" id="KW-1185">Reference proteome</keyword>
<dbReference type="OMA" id="WSYIAEC"/>
<keyword evidence="12" id="KW-0520">NAD</keyword>
<dbReference type="KEGG" id="dhe:111598908"/>
<dbReference type="FunFam" id="3.20.20.70:FF:000067">
    <property type="entry name" value="tRNA-dihydrouridine(47) synthase [NAD(P)(+)]"/>
    <property type="match status" value="1"/>
</dbReference>
<dbReference type="InterPro" id="IPR000571">
    <property type="entry name" value="Znf_CCCH"/>
</dbReference>
<dbReference type="GeneID" id="111598908"/>
<keyword evidence="5 19" id="KW-0819">tRNA processing</keyword>
<evidence type="ECO:0000256" key="2">
    <source>
        <dbReference type="ARBA" id="ARBA00022630"/>
    </source>
</evidence>
<comment type="cofactor">
    <cofactor evidence="1 19">
        <name>FMN</name>
        <dbReference type="ChEBI" id="CHEBI:58210"/>
    </cofactor>
</comment>
<keyword evidence="10" id="KW-0521">NADP</keyword>
<dbReference type="InterPro" id="IPR018517">
    <property type="entry name" value="tRNA_hU_synthase_CS"/>
</dbReference>
<comment type="similarity">
    <text evidence="19">Belongs to the dus family. Dus3 subfamily.</text>
</comment>
<keyword evidence="7" id="KW-0677">Repeat</keyword>